<dbReference type="InterPro" id="IPR013216">
    <property type="entry name" value="Methyltransf_11"/>
</dbReference>
<protein>
    <submittedName>
        <fullName evidence="2">16S rRNA (Cytosine(1402)-N(4))-methyltransferase</fullName>
    </submittedName>
</protein>
<keyword evidence="2" id="KW-0808">Transferase</keyword>
<dbReference type="GO" id="GO:0032259">
    <property type="term" value="P:methylation"/>
    <property type="evidence" value="ECO:0007669"/>
    <property type="project" value="UniProtKB-KW"/>
</dbReference>
<name>A0A2M7BTK4_9BACT</name>
<dbReference type="CDD" id="cd02440">
    <property type="entry name" value="AdoMet_MTases"/>
    <property type="match status" value="1"/>
</dbReference>
<dbReference type="PANTHER" id="PTHR43591">
    <property type="entry name" value="METHYLTRANSFERASE"/>
    <property type="match status" value="1"/>
</dbReference>
<dbReference type="GO" id="GO:0008757">
    <property type="term" value="F:S-adenosylmethionine-dependent methyltransferase activity"/>
    <property type="evidence" value="ECO:0007669"/>
    <property type="project" value="InterPro"/>
</dbReference>
<dbReference type="EMBL" id="PEVA01000032">
    <property type="protein sequence ID" value="PIV08806.1"/>
    <property type="molecule type" value="Genomic_DNA"/>
</dbReference>
<dbReference type="AlphaFoldDB" id="A0A2M7BTK4"/>
<dbReference type="SUPFAM" id="SSF53335">
    <property type="entry name" value="S-adenosyl-L-methionine-dependent methyltransferases"/>
    <property type="match status" value="1"/>
</dbReference>
<comment type="caution">
    <text evidence="2">The sequence shown here is derived from an EMBL/GenBank/DDBJ whole genome shotgun (WGS) entry which is preliminary data.</text>
</comment>
<organism evidence="2 3">
    <name type="scientific">Candidatus Roizmanbacteria bacterium CG03_land_8_20_14_0_80_39_12</name>
    <dbReference type="NCBI Taxonomy" id="1974847"/>
    <lineage>
        <taxon>Bacteria</taxon>
        <taxon>Candidatus Roizmaniibacteriota</taxon>
    </lineage>
</organism>
<dbReference type="Proteomes" id="UP000230119">
    <property type="component" value="Unassembled WGS sequence"/>
</dbReference>
<evidence type="ECO:0000313" key="3">
    <source>
        <dbReference type="Proteomes" id="UP000230119"/>
    </source>
</evidence>
<reference evidence="3" key="1">
    <citation type="submission" date="2017-09" db="EMBL/GenBank/DDBJ databases">
        <title>Depth-based differentiation of microbial function through sediment-hosted aquifers and enrichment of novel symbionts in the deep terrestrial subsurface.</title>
        <authorList>
            <person name="Probst A.J."/>
            <person name="Ladd B."/>
            <person name="Jarett J.K."/>
            <person name="Geller-Mcgrath D.E."/>
            <person name="Sieber C.M.K."/>
            <person name="Emerson J.B."/>
            <person name="Anantharaman K."/>
            <person name="Thomas B.C."/>
            <person name="Malmstrom R."/>
            <person name="Stieglmeier M."/>
            <person name="Klingl A."/>
            <person name="Woyke T."/>
            <person name="Ryan C.M."/>
            <person name="Banfield J.F."/>
        </authorList>
    </citation>
    <scope>NUCLEOTIDE SEQUENCE [LARGE SCALE GENOMIC DNA]</scope>
</reference>
<sequence length="206" mass="23606">MHQLEKNSIEEFSKWAENYDNPLTSITFRKTNEKIVQLLNPKRNSSFLDVGCGSGILIKNLLALNSNIKLYGLDITPKMVEVAKRKFGNEPNVEITLGSAVKMPYQDNTFDYVTCASSFHHHPDPLQSAKEMVRVLKPGGRLLILDMCIEGLLRKILFKVENVYHNEGKVYRLTNKEMYDLYKKVGLKDIKQSTFLYFTLITVGIK</sequence>
<accession>A0A2M7BTK4</accession>
<evidence type="ECO:0000313" key="2">
    <source>
        <dbReference type="EMBL" id="PIV08806.1"/>
    </source>
</evidence>
<proteinExistence type="predicted"/>
<gene>
    <name evidence="2" type="primary">mraW</name>
    <name evidence="2" type="ORF">COS52_00760</name>
</gene>
<keyword evidence="2" id="KW-0489">Methyltransferase</keyword>
<dbReference type="PANTHER" id="PTHR43591:SF24">
    <property type="entry name" value="2-METHOXY-6-POLYPRENYL-1,4-BENZOQUINOL METHYLASE, MITOCHONDRIAL"/>
    <property type="match status" value="1"/>
</dbReference>
<dbReference type="Pfam" id="PF08241">
    <property type="entry name" value="Methyltransf_11"/>
    <property type="match status" value="1"/>
</dbReference>
<dbReference type="InterPro" id="IPR029063">
    <property type="entry name" value="SAM-dependent_MTases_sf"/>
</dbReference>
<dbReference type="Gene3D" id="3.40.50.150">
    <property type="entry name" value="Vaccinia Virus protein VP39"/>
    <property type="match status" value="1"/>
</dbReference>
<evidence type="ECO:0000259" key="1">
    <source>
        <dbReference type="Pfam" id="PF08241"/>
    </source>
</evidence>
<feature type="domain" description="Methyltransferase type 11" evidence="1">
    <location>
        <begin position="48"/>
        <end position="144"/>
    </location>
</feature>